<evidence type="ECO:0000313" key="2">
    <source>
        <dbReference type="Proteomes" id="UP001500403"/>
    </source>
</evidence>
<keyword evidence="2" id="KW-1185">Reference proteome</keyword>
<organism evidence="1 2">
    <name type="scientific">Streptomyces enissocaesilis</name>
    <dbReference type="NCBI Taxonomy" id="332589"/>
    <lineage>
        <taxon>Bacteria</taxon>
        <taxon>Bacillati</taxon>
        <taxon>Actinomycetota</taxon>
        <taxon>Actinomycetes</taxon>
        <taxon>Kitasatosporales</taxon>
        <taxon>Streptomycetaceae</taxon>
        <taxon>Streptomyces</taxon>
        <taxon>Streptomyces rochei group</taxon>
    </lineage>
</organism>
<dbReference type="Proteomes" id="UP001500403">
    <property type="component" value="Unassembled WGS sequence"/>
</dbReference>
<accession>A0ABP6JRE5</accession>
<dbReference type="EMBL" id="BAAAUD010000023">
    <property type="protein sequence ID" value="GAA2938193.1"/>
    <property type="molecule type" value="Genomic_DNA"/>
</dbReference>
<proteinExistence type="predicted"/>
<protein>
    <submittedName>
        <fullName evidence="1">Uncharacterized protein</fullName>
    </submittedName>
</protein>
<reference evidence="2" key="1">
    <citation type="journal article" date="2019" name="Int. J. Syst. Evol. Microbiol.">
        <title>The Global Catalogue of Microorganisms (GCM) 10K type strain sequencing project: providing services to taxonomists for standard genome sequencing and annotation.</title>
        <authorList>
            <consortium name="The Broad Institute Genomics Platform"/>
            <consortium name="The Broad Institute Genome Sequencing Center for Infectious Disease"/>
            <person name="Wu L."/>
            <person name="Ma J."/>
        </authorList>
    </citation>
    <scope>NUCLEOTIDE SEQUENCE [LARGE SCALE GENOMIC DNA]</scope>
    <source>
        <strain evidence="2">JCM 9088</strain>
    </source>
</reference>
<sequence>MMSPPVERPRTGEFRRSLAPSCFSVLNAVQQLRNRRLLGEVVDAVPSGRECGMARALTVQQPSSGRIACKSGMRIQNASGDAVLADRSA</sequence>
<name>A0ABP6JRE5_9ACTN</name>
<comment type="caution">
    <text evidence="1">The sequence shown here is derived from an EMBL/GenBank/DDBJ whole genome shotgun (WGS) entry which is preliminary data.</text>
</comment>
<gene>
    <name evidence="1" type="ORF">GCM10010446_24410</name>
</gene>
<evidence type="ECO:0000313" key="1">
    <source>
        <dbReference type="EMBL" id="GAA2938193.1"/>
    </source>
</evidence>